<dbReference type="PANTHER" id="PTHR28620:SF1">
    <property type="entry name" value="CENP-V_GFA DOMAIN-CONTAINING PROTEIN"/>
    <property type="match status" value="1"/>
</dbReference>
<dbReference type="Pfam" id="PF04828">
    <property type="entry name" value="GFA"/>
    <property type="match status" value="2"/>
</dbReference>
<gene>
    <name evidence="5" type="ORF">TT172_LOCUS6224</name>
</gene>
<dbReference type="InterPro" id="IPR011057">
    <property type="entry name" value="Mss4-like_sf"/>
</dbReference>
<comment type="similarity">
    <text evidence="1">Belongs to the Gfa family.</text>
</comment>
<proteinExistence type="inferred from homology"/>
<keyword evidence="2" id="KW-0479">Metal-binding</keyword>
<feature type="domain" description="CENP-V/GFA" evidence="4">
    <location>
        <begin position="146"/>
        <end position="266"/>
    </location>
</feature>
<dbReference type="PROSITE" id="PS51891">
    <property type="entry name" value="CENP_V_GFA"/>
    <property type="match status" value="2"/>
</dbReference>
<dbReference type="Proteomes" id="UP000289323">
    <property type="component" value="Unassembled WGS sequence"/>
</dbReference>
<name>A0A446BMT4_9PEZI</name>
<evidence type="ECO:0000256" key="1">
    <source>
        <dbReference type="ARBA" id="ARBA00005495"/>
    </source>
</evidence>
<evidence type="ECO:0000313" key="5">
    <source>
        <dbReference type="EMBL" id="SPQ23805.1"/>
    </source>
</evidence>
<reference evidence="5 6" key="1">
    <citation type="submission" date="2018-04" db="EMBL/GenBank/DDBJ databases">
        <authorList>
            <person name="Huttner S."/>
            <person name="Dainat J."/>
        </authorList>
    </citation>
    <scope>NUCLEOTIDE SEQUENCE [LARGE SCALE GENOMIC DNA]</scope>
</reference>
<dbReference type="PANTHER" id="PTHR28620">
    <property type="entry name" value="CENTROMERE PROTEIN V"/>
    <property type="match status" value="1"/>
</dbReference>
<dbReference type="GO" id="GO:0016846">
    <property type="term" value="F:carbon-sulfur lyase activity"/>
    <property type="evidence" value="ECO:0007669"/>
    <property type="project" value="InterPro"/>
</dbReference>
<evidence type="ECO:0000313" key="6">
    <source>
        <dbReference type="Proteomes" id="UP000289323"/>
    </source>
</evidence>
<evidence type="ECO:0000256" key="2">
    <source>
        <dbReference type="ARBA" id="ARBA00022723"/>
    </source>
</evidence>
<organism evidence="5 6">
    <name type="scientific">Thermothielavioides terrestris</name>
    <dbReference type="NCBI Taxonomy" id="2587410"/>
    <lineage>
        <taxon>Eukaryota</taxon>
        <taxon>Fungi</taxon>
        <taxon>Dikarya</taxon>
        <taxon>Ascomycota</taxon>
        <taxon>Pezizomycotina</taxon>
        <taxon>Sordariomycetes</taxon>
        <taxon>Sordariomycetidae</taxon>
        <taxon>Sordariales</taxon>
        <taxon>Chaetomiaceae</taxon>
        <taxon>Thermothielavioides</taxon>
    </lineage>
</organism>
<dbReference type="InterPro" id="IPR052355">
    <property type="entry name" value="CENP-V-like"/>
</dbReference>
<dbReference type="EMBL" id="OUUZ01000011">
    <property type="protein sequence ID" value="SPQ23805.1"/>
    <property type="molecule type" value="Genomic_DNA"/>
</dbReference>
<evidence type="ECO:0000256" key="3">
    <source>
        <dbReference type="ARBA" id="ARBA00022833"/>
    </source>
</evidence>
<sequence>MSEPEQPTKKYRGNCHCGAFVFEVEAPEIKSLSDCNCSICTKRGYLWLVPKSAPTIVKDDGKLVHYSFAGKNMDHQFCGNCGITVLAASDMFPAKFGVNARTIQGLNVWDLEIKTFDGAAYDPQYVAPAYSGPEPNPAGFEDANTYHGSCHCGAVTTAVRIKGSPEDNTYKERILECNCSICLRAGYIWIYPSESQVAIQGRENLSTYVFGTRVFRKVFCKTCGVHIGAEPNPDLTDEEIAALPEVVRDFRAARLDLRPMNLRAFNGLDLKRVKPTQVDGWSRGQQYANP</sequence>
<protein>
    <submittedName>
        <fullName evidence="5">7efbff08-7ad1-422a-91b9-b1bb7ba00417</fullName>
    </submittedName>
</protein>
<dbReference type="GO" id="GO:0046872">
    <property type="term" value="F:metal ion binding"/>
    <property type="evidence" value="ECO:0007669"/>
    <property type="project" value="UniProtKB-KW"/>
</dbReference>
<feature type="domain" description="CENP-V/GFA" evidence="4">
    <location>
        <begin position="11"/>
        <end position="122"/>
    </location>
</feature>
<accession>A0A446BMT4</accession>
<evidence type="ECO:0000259" key="4">
    <source>
        <dbReference type="PROSITE" id="PS51891"/>
    </source>
</evidence>
<dbReference type="SUPFAM" id="SSF51316">
    <property type="entry name" value="Mss4-like"/>
    <property type="match status" value="2"/>
</dbReference>
<keyword evidence="3" id="KW-0862">Zinc</keyword>
<dbReference type="InterPro" id="IPR006913">
    <property type="entry name" value="CENP-V/GFA"/>
</dbReference>
<dbReference type="Gene3D" id="2.170.150.70">
    <property type="match status" value="2"/>
</dbReference>
<dbReference type="AlphaFoldDB" id="A0A446BMT4"/>